<dbReference type="PANTHER" id="PTHR10138:SF0">
    <property type="entry name" value="TRYPTOPHAN 2,3-DIOXYGENASE"/>
    <property type="match status" value="1"/>
</dbReference>
<evidence type="ECO:0000256" key="7">
    <source>
        <dbReference type="ARBA" id="ARBA00023079"/>
    </source>
</evidence>
<reference evidence="10" key="1">
    <citation type="submission" date="2021-02" db="EMBL/GenBank/DDBJ databases">
        <title>Natronoglycomyces albus gen. nov., sp. nov, a haloalkaliphilic actinobacterium from a soda solonchak soil.</title>
        <authorList>
            <person name="Sorokin D.Y."/>
            <person name="Khijniak T.V."/>
            <person name="Zakharycheva A.P."/>
            <person name="Boueva O.V."/>
            <person name="Ariskina E.V."/>
            <person name="Hahnke R.L."/>
            <person name="Bunk B."/>
            <person name="Sproer C."/>
            <person name="Schumann P."/>
            <person name="Evtushenko L.I."/>
            <person name="Kublanov I.V."/>
        </authorList>
    </citation>
    <scope>NUCLEOTIDE SEQUENCE</scope>
    <source>
        <strain evidence="10">DSM 106290</strain>
    </source>
</reference>
<comment type="caution">
    <text evidence="9">Lacks conserved residue(s) required for the propagation of feature annotation.</text>
</comment>
<dbReference type="InterPro" id="IPR037217">
    <property type="entry name" value="Trp/Indoleamine_2_3_dOase-like"/>
</dbReference>
<dbReference type="RefSeq" id="WP_213170133.1">
    <property type="nucleotide sequence ID" value="NZ_CP070496.1"/>
</dbReference>
<sequence length="268" mass="30524">MDHPHKPAGESPQGALTYSSYLALDELLAAQRPRSDEHDEMLFIIIHQVYELWFKQMLHELHEVQRRMKLGETTSTLRTLRRSLSILKAAVANIDVLETMTPTQFASFRSRLDASSGFQSAQFRQLEALMGRRDDSVLRHYAPDSSEYAAIKQELTSPNLFDSFLTYLSHRGYAVPTDRDVTQPLEACEPVQDILIEVYAKDEGPAFVAEQMVDLDEGFQEWRYRHVMMVKRTIGDKMGTGGSSGVNYLQSTTFTPAFPDLWAVRSKL</sequence>
<keyword evidence="4 9" id="KW-0223">Dioxygenase</keyword>
<comment type="similarity">
    <text evidence="9">Belongs to the tryptophan 2,3-dioxygenase family.</text>
</comment>
<dbReference type="SUPFAM" id="SSF140959">
    <property type="entry name" value="Indolic compounds 2,3-dioxygenase-like"/>
    <property type="match status" value="1"/>
</dbReference>
<evidence type="ECO:0000256" key="4">
    <source>
        <dbReference type="ARBA" id="ARBA00022964"/>
    </source>
</evidence>
<evidence type="ECO:0000256" key="6">
    <source>
        <dbReference type="ARBA" id="ARBA00023004"/>
    </source>
</evidence>
<feature type="binding site" description="axial binding residue" evidence="9">
    <location>
        <position position="226"/>
    </location>
    <ligand>
        <name>heme</name>
        <dbReference type="ChEBI" id="CHEBI:30413"/>
    </ligand>
    <ligandPart>
        <name>Fe</name>
        <dbReference type="ChEBI" id="CHEBI:18248"/>
    </ligandPart>
</feature>
<comment type="pathway">
    <text evidence="9">Amino-acid degradation; L-tryptophan degradation via kynurenine pathway; L-kynurenine from L-tryptophan: step 1/2.</text>
</comment>
<dbReference type="GO" id="GO:0046872">
    <property type="term" value="F:metal ion binding"/>
    <property type="evidence" value="ECO:0007669"/>
    <property type="project" value="UniProtKB-KW"/>
</dbReference>
<dbReference type="GO" id="GO:0004833">
    <property type="term" value="F:L-tryptophan 2,3-dioxygenase activity"/>
    <property type="evidence" value="ECO:0007669"/>
    <property type="project" value="UniProtKB-UniRule"/>
</dbReference>
<feature type="binding site" evidence="9">
    <location>
        <position position="240"/>
    </location>
    <ligand>
        <name>substrate</name>
    </ligand>
</feature>
<dbReference type="AlphaFoldDB" id="A0A895XFN1"/>
<dbReference type="GO" id="GO:0019441">
    <property type="term" value="P:L-tryptophan catabolic process to kynurenine"/>
    <property type="evidence" value="ECO:0007669"/>
    <property type="project" value="UniProtKB-UniRule"/>
</dbReference>
<evidence type="ECO:0000256" key="3">
    <source>
        <dbReference type="ARBA" id="ARBA00022723"/>
    </source>
</evidence>
<keyword evidence="7 9" id="KW-0823">Tryptophan catabolism</keyword>
<evidence type="ECO:0000256" key="1">
    <source>
        <dbReference type="ARBA" id="ARBA00011881"/>
    </source>
</evidence>
<feature type="binding site" evidence="9">
    <location>
        <position position="109"/>
    </location>
    <ligand>
        <name>substrate</name>
    </ligand>
</feature>
<evidence type="ECO:0000313" key="10">
    <source>
        <dbReference type="EMBL" id="QSB04134.1"/>
    </source>
</evidence>
<feature type="binding site" evidence="9">
    <location>
        <begin position="43"/>
        <end position="47"/>
    </location>
    <ligand>
        <name>substrate</name>
    </ligand>
</feature>
<evidence type="ECO:0000256" key="2">
    <source>
        <dbReference type="ARBA" id="ARBA00022617"/>
    </source>
</evidence>
<dbReference type="InterPro" id="IPR004981">
    <property type="entry name" value="Trp_2_3_dOase"/>
</dbReference>
<keyword evidence="2 9" id="KW-0349">Heme</keyword>
<proteinExistence type="inferred from homology"/>
<dbReference type="GO" id="GO:0020037">
    <property type="term" value="F:heme binding"/>
    <property type="evidence" value="ECO:0007669"/>
    <property type="project" value="UniProtKB-UniRule"/>
</dbReference>
<dbReference type="PANTHER" id="PTHR10138">
    <property type="entry name" value="TRYPTOPHAN 2,3-DIOXYGENASE"/>
    <property type="match status" value="1"/>
</dbReference>
<dbReference type="GO" id="GO:0019442">
    <property type="term" value="P:L-tryptophan catabolic process to acetyl-CoA"/>
    <property type="evidence" value="ECO:0007669"/>
    <property type="project" value="TreeGrafter"/>
</dbReference>
<organism evidence="10 11">
    <name type="scientific">Natronoglycomyces albus</name>
    <dbReference type="NCBI Taxonomy" id="2811108"/>
    <lineage>
        <taxon>Bacteria</taxon>
        <taxon>Bacillati</taxon>
        <taxon>Actinomycetota</taxon>
        <taxon>Actinomycetes</taxon>
        <taxon>Glycomycetales</taxon>
        <taxon>Glycomycetaceae</taxon>
        <taxon>Natronoglycomyces</taxon>
    </lineage>
</organism>
<keyword evidence="5 9" id="KW-0560">Oxidoreductase</keyword>
<evidence type="ECO:0000313" key="11">
    <source>
        <dbReference type="Proteomes" id="UP000662939"/>
    </source>
</evidence>
<keyword evidence="11" id="KW-1185">Reference proteome</keyword>
<dbReference type="FunFam" id="1.20.58.480:FF:000001">
    <property type="entry name" value="Tryptophan 2,3-dioxygenase"/>
    <property type="match status" value="1"/>
</dbReference>
<dbReference type="EC" id="1.13.11.11" evidence="9"/>
<dbReference type="Proteomes" id="UP000662939">
    <property type="component" value="Chromosome"/>
</dbReference>
<dbReference type="KEGG" id="nav:JQS30_09940"/>
<dbReference type="UniPathway" id="UPA00333">
    <property type="reaction ID" value="UER00453"/>
</dbReference>
<accession>A0A895XFN1</accession>
<evidence type="ECO:0000256" key="5">
    <source>
        <dbReference type="ARBA" id="ARBA00023002"/>
    </source>
</evidence>
<dbReference type="Gene3D" id="1.20.58.480">
    <property type="match status" value="1"/>
</dbReference>
<comment type="function">
    <text evidence="9">Heme-dependent dioxygenase that catalyzes the oxidative cleavage of the L-tryptophan (L-Trp) pyrrole ring and converts L-tryptophan to N-formyl-L-kynurenine. Catalyzes the oxidative cleavage of the indole moiety.</text>
</comment>
<name>A0A895XFN1_9ACTN</name>
<evidence type="ECO:0000256" key="8">
    <source>
        <dbReference type="ARBA" id="ARBA00050412"/>
    </source>
</evidence>
<comment type="cofactor">
    <cofactor evidence="9">
        <name>heme</name>
        <dbReference type="ChEBI" id="CHEBI:30413"/>
    </cofactor>
    <text evidence="9">Binds 1 heme group per subunit.</text>
</comment>
<comment type="subunit">
    <text evidence="1 9">Homotetramer.</text>
</comment>
<dbReference type="Pfam" id="PF03301">
    <property type="entry name" value="Trp_dioxygenase"/>
    <property type="match status" value="2"/>
</dbReference>
<gene>
    <name evidence="9" type="primary">kynA</name>
    <name evidence="10" type="ORF">JQS30_09940</name>
</gene>
<dbReference type="EMBL" id="CP070496">
    <property type="protein sequence ID" value="QSB04134.1"/>
    <property type="molecule type" value="Genomic_DNA"/>
</dbReference>
<protein>
    <recommendedName>
        <fullName evidence="9">Tryptophan 2,3-dioxygenase</fullName>
        <shortName evidence="9">TDO</shortName>
        <ecNumber evidence="9">1.13.11.11</ecNumber>
    </recommendedName>
    <alternativeName>
        <fullName evidence="9">Tryptamin 2,3-dioxygenase</fullName>
    </alternativeName>
    <alternativeName>
        <fullName evidence="9">Tryptophan oxygenase</fullName>
        <shortName evidence="9">TO</shortName>
        <shortName evidence="9">TRPO</shortName>
    </alternativeName>
    <alternativeName>
        <fullName evidence="9">Tryptophan pyrrolase</fullName>
    </alternativeName>
    <alternativeName>
        <fullName evidence="9">Tryptophanase</fullName>
    </alternativeName>
</protein>
<comment type="catalytic activity">
    <reaction evidence="8 9">
        <text>L-tryptophan + O2 = N-formyl-L-kynurenine</text>
        <dbReference type="Rhea" id="RHEA:24536"/>
        <dbReference type="ChEBI" id="CHEBI:15379"/>
        <dbReference type="ChEBI" id="CHEBI:57912"/>
        <dbReference type="ChEBI" id="CHEBI:58629"/>
        <dbReference type="EC" id="1.13.11.11"/>
    </reaction>
</comment>
<evidence type="ECO:0000256" key="9">
    <source>
        <dbReference type="HAMAP-Rule" id="MF_01972"/>
    </source>
</evidence>
<keyword evidence="3 9" id="KW-0479">Metal-binding</keyword>
<dbReference type="HAMAP" id="MF_01972">
    <property type="entry name" value="T23O"/>
    <property type="match status" value="1"/>
</dbReference>
<keyword evidence="6 9" id="KW-0408">Iron</keyword>